<keyword evidence="3" id="KW-1185">Reference proteome</keyword>
<evidence type="ECO:0000313" key="2">
    <source>
        <dbReference type="EMBL" id="TWS18054.1"/>
    </source>
</evidence>
<dbReference type="Proteomes" id="UP000317291">
    <property type="component" value="Unassembled WGS sequence"/>
</dbReference>
<feature type="transmembrane region" description="Helical" evidence="1">
    <location>
        <begin position="47"/>
        <end position="69"/>
    </location>
</feature>
<keyword evidence="1" id="KW-1133">Transmembrane helix</keyword>
<feature type="transmembrane region" description="Helical" evidence="1">
    <location>
        <begin position="75"/>
        <end position="93"/>
    </location>
</feature>
<keyword evidence="1" id="KW-0812">Transmembrane</keyword>
<feature type="transmembrane region" description="Helical" evidence="1">
    <location>
        <begin position="114"/>
        <end position="137"/>
    </location>
</feature>
<proteinExistence type="predicted"/>
<reference evidence="2 3" key="1">
    <citation type="submission" date="2019-06" db="EMBL/GenBank/DDBJ databases">
        <title>Tsukamurella conjunctivitidis sp. nov., Tsukamurella assacharolytica sp. nov. and Tsukamurella sputae sp. nov. isolated from patients with conjunctivitis, bacteraemia (lymphoma) and respiratory infection (sputum) in Hong Kong.</title>
        <authorList>
            <person name="Teng J.L.L."/>
            <person name="Lee H.H."/>
            <person name="Fong J.Y.H."/>
            <person name="Fok K.M.N."/>
            <person name="Lau S.K.P."/>
            <person name="Woo P.C.Y."/>
        </authorList>
    </citation>
    <scope>NUCLEOTIDE SEQUENCE [LARGE SCALE GENOMIC DNA]</scope>
    <source>
        <strain evidence="2 3">HKU71</strain>
    </source>
</reference>
<dbReference type="EMBL" id="VIGW01000013">
    <property type="protein sequence ID" value="TWS18054.1"/>
    <property type="molecule type" value="Genomic_DNA"/>
</dbReference>
<feature type="transmembrane region" description="Helical" evidence="1">
    <location>
        <begin position="6"/>
        <end position="26"/>
    </location>
</feature>
<accession>A0A5C5R6P9</accession>
<protein>
    <submittedName>
        <fullName evidence="2">Uncharacterized protein</fullName>
    </submittedName>
</protein>
<comment type="caution">
    <text evidence="2">The sequence shown here is derived from an EMBL/GenBank/DDBJ whole genome shotgun (WGS) entry which is preliminary data.</text>
</comment>
<feature type="transmembrane region" description="Helical" evidence="1">
    <location>
        <begin position="171"/>
        <end position="193"/>
    </location>
</feature>
<feature type="transmembrane region" description="Helical" evidence="1">
    <location>
        <begin position="271"/>
        <end position="293"/>
    </location>
</feature>
<gene>
    <name evidence="2" type="ORF">FK529_17095</name>
</gene>
<organism evidence="2 3">
    <name type="scientific">Tsukamurella asaccharolytica</name>
    <dbReference type="NCBI Taxonomy" id="2592067"/>
    <lineage>
        <taxon>Bacteria</taxon>
        <taxon>Bacillati</taxon>
        <taxon>Actinomycetota</taxon>
        <taxon>Actinomycetes</taxon>
        <taxon>Mycobacteriales</taxon>
        <taxon>Tsukamurellaceae</taxon>
        <taxon>Tsukamurella</taxon>
    </lineage>
</organism>
<evidence type="ECO:0000313" key="3">
    <source>
        <dbReference type="Proteomes" id="UP000317291"/>
    </source>
</evidence>
<dbReference type="AlphaFoldDB" id="A0A5C5R6P9"/>
<evidence type="ECO:0000256" key="1">
    <source>
        <dbReference type="SAM" id="Phobius"/>
    </source>
</evidence>
<sequence length="314" mass="32208">MTSLMLLPLWGAAVLAAVAAIARREYLLSADNPFRRAPRATRWRERVPSVVMGGWLIAAMLGAAGGLPAAWRPSAAAGAALVLLAVCLVGEWMRPAVPGARAALLRPRSARDMAPRLLVAFSVIGVLVAVAMLAWSAVAGGTPAPSPCDLLRQRWGSPPPPGSAQETLSTVGALGAIAVLVACIVLAAGLAASATSRPAVGSDPQVDDELRRRAVVRAVAAVGAAAAQLIALAGISLRERYPAMFDSCSSTTFDAAGAPTGRMETVGDPSVLAELGLGVVMAFAIGLSAFALYRFAAPSWGWRPTDSRSAKARG</sequence>
<keyword evidence="1" id="KW-0472">Membrane</keyword>
<dbReference type="RefSeq" id="WP_146563453.1">
    <property type="nucleotide sequence ID" value="NZ_VIGW01000013.1"/>
</dbReference>
<feature type="transmembrane region" description="Helical" evidence="1">
    <location>
        <begin position="214"/>
        <end position="237"/>
    </location>
</feature>
<name>A0A5C5R6P9_9ACTN</name>